<protein>
    <submittedName>
        <fullName evidence="1">Uncharacterized protein</fullName>
    </submittedName>
</protein>
<proteinExistence type="predicted"/>
<organism evidence="1 2">
    <name type="scientific">Brugia timori</name>
    <dbReference type="NCBI Taxonomy" id="42155"/>
    <lineage>
        <taxon>Eukaryota</taxon>
        <taxon>Metazoa</taxon>
        <taxon>Ecdysozoa</taxon>
        <taxon>Nematoda</taxon>
        <taxon>Chromadorea</taxon>
        <taxon>Rhabditida</taxon>
        <taxon>Spirurina</taxon>
        <taxon>Spiruromorpha</taxon>
        <taxon>Filarioidea</taxon>
        <taxon>Onchocercidae</taxon>
        <taxon>Brugia</taxon>
    </lineage>
</organism>
<feature type="non-terminal residue" evidence="1">
    <location>
        <position position="73"/>
    </location>
</feature>
<evidence type="ECO:0000313" key="2">
    <source>
        <dbReference type="Proteomes" id="UP000280834"/>
    </source>
</evidence>
<gene>
    <name evidence="1" type="ORF">BTMF_LOCUS4226</name>
</gene>
<reference evidence="1 2" key="1">
    <citation type="submission" date="2018-11" db="EMBL/GenBank/DDBJ databases">
        <authorList>
            <consortium name="Pathogen Informatics"/>
        </authorList>
    </citation>
    <scope>NUCLEOTIDE SEQUENCE [LARGE SCALE GENOMIC DNA]</scope>
</reference>
<sequence length="73" mass="7622">MVFSASKFDFAVPRSGCKLPSAISDEEGSGAFAGIFWRNSIFDPASNNSVLDFGSVIVVVGIVVPVEGVTIVL</sequence>
<accession>A0A3P7WSG1</accession>
<keyword evidence="2" id="KW-1185">Reference proteome</keyword>
<dbReference type="EMBL" id="UZAG01004104">
    <property type="protein sequence ID" value="VDO16375.1"/>
    <property type="molecule type" value="Genomic_DNA"/>
</dbReference>
<name>A0A3P7WSG1_9BILA</name>
<dbReference type="Proteomes" id="UP000280834">
    <property type="component" value="Unassembled WGS sequence"/>
</dbReference>
<evidence type="ECO:0000313" key="1">
    <source>
        <dbReference type="EMBL" id="VDO16375.1"/>
    </source>
</evidence>
<dbReference type="AlphaFoldDB" id="A0A3P7WSG1"/>